<dbReference type="AlphaFoldDB" id="A0A642UX27"/>
<dbReference type="GO" id="GO:0008541">
    <property type="term" value="C:proteasome regulatory particle, lid subcomplex"/>
    <property type="evidence" value="ECO:0007669"/>
    <property type="project" value="TreeGrafter"/>
</dbReference>
<evidence type="ECO:0000256" key="1">
    <source>
        <dbReference type="ARBA" id="ARBA00006397"/>
    </source>
</evidence>
<protein>
    <recommendedName>
        <fullName evidence="3">PCI domain-containing protein</fullName>
    </recommendedName>
</protein>
<gene>
    <name evidence="4" type="ORF">DIURU_000811</name>
</gene>
<keyword evidence="5" id="KW-1185">Reference proteome</keyword>
<dbReference type="PANTHER" id="PTHR10855">
    <property type="entry name" value="26S PROTEASOME NON-ATPASE REGULATORY SUBUNIT 12/COP9 SIGNALOSOME COMPLEX SUBUNIT 4"/>
    <property type="match status" value="1"/>
</dbReference>
<dbReference type="InterPro" id="IPR054559">
    <property type="entry name" value="PSMD12-CSN4-like_N"/>
</dbReference>
<dbReference type="OrthoDB" id="268763at2759"/>
<dbReference type="Pfam" id="PF22241">
    <property type="entry name" value="PSMD12-CSN4_N"/>
    <property type="match status" value="1"/>
</dbReference>
<accession>A0A642UX27</accession>
<evidence type="ECO:0000259" key="3">
    <source>
        <dbReference type="PROSITE" id="PS50250"/>
    </source>
</evidence>
<comment type="similarity">
    <text evidence="1">Belongs to the proteasome subunit p55 family.</text>
</comment>
<dbReference type="EMBL" id="SWFT01000027">
    <property type="protein sequence ID" value="KAA8907127.1"/>
    <property type="molecule type" value="Genomic_DNA"/>
</dbReference>
<keyword evidence="2" id="KW-0647">Proteasome</keyword>
<organism evidence="4 5">
    <name type="scientific">Diutina rugosa</name>
    <name type="common">Yeast</name>
    <name type="synonym">Candida rugosa</name>
    <dbReference type="NCBI Taxonomy" id="5481"/>
    <lineage>
        <taxon>Eukaryota</taxon>
        <taxon>Fungi</taxon>
        <taxon>Dikarya</taxon>
        <taxon>Ascomycota</taxon>
        <taxon>Saccharomycotina</taxon>
        <taxon>Pichiomycetes</taxon>
        <taxon>Debaryomycetaceae</taxon>
        <taxon>Diutina</taxon>
    </lineage>
</organism>
<dbReference type="InterPro" id="IPR040896">
    <property type="entry name" value="RPN5_C"/>
</dbReference>
<name>A0A642UX27_DIURU</name>
<dbReference type="GeneID" id="54779464"/>
<dbReference type="PROSITE" id="PS50250">
    <property type="entry name" value="PCI"/>
    <property type="match status" value="1"/>
</dbReference>
<sequence length="445" mass="51626">MSREDPIKAEKDLSALLDKQFPEIEKLPYKEGVEKLLQLEKQTRQASDVLSSKRVLKQIATILIDNNDWDYLDELIVSLSKKHGQLKSSIQEFIQTIIARLSELDDTNKKQVETKIKVIETIRTVTDKKIFVEVERAQVSRILAEIYLNQFKDLDKAVDILCDLQVETYSMMNFSDKIEYILEQIDLTLQKGDYAQAKVLSRKIMLKSLKSYPEFKKTYLQYLIRISTHEYDYLSTVQHALMLLDLEASPELAVSVVYYIILAKHNPEQHDLILKIKLNPHVTKSVSSHVFHLLELFTTDELIHWHDINRDYADEFAKSEIFKDETNFKNLQKRIIEHNLRTINKYYTQIQLPRLAELLQLSVDDSEQYVSELVNSGMISAKINRPEGIIRFSAPGTSSKASDSSRINDTLNSWCHNVDKLLEEIDSIGHLINKEEMMHGIKQKA</sequence>
<evidence type="ECO:0000313" key="5">
    <source>
        <dbReference type="Proteomes" id="UP000449547"/>
    </source>
</evidence>
<dbReference type="PANTHER" id="PTHR10855:SF1">
    <property type="entry name" value="26S PROTEASOME NON-ATPASE REGULATORY SUBUNIT 12"/>
    <property type="match status" value="1"/>
</dbReference>
<dbReference type="InterPro" id="IPR000717">
    <property type="entry name" value="PCI_dom"/>
</dbReference>
<evidence type="ECO:0000313" key="4">
    <source>
        <dbReference type="EMBL" id="KAA8907127.1"/>
    </source>
</evidence>
<dbReference type="GO" id="GO:0005634">
    <property type="term" value="C:nucleus"/>
    <property type="evidence" value="ECO:0007669"/>
    <property type="project" value="UniProtKB-ARBA"/>
</dbReference>
<dbReference type="Proteomes" id="UP000449547">
    <property type="component" value="Unassembled WGS sequence"/>
</dbReference>
<dbReference type="GO" id="GO:0005737">
    <property type="term" value="C:cytoplasm"/>
    <property type="evidence" value="ECO:0007669"/>
    <property type="project" value="TreeGrafter"/>
</dbReference>
<dbReference type="InterPro" id="IPR040134">
    <property type="entry name" value="PSMD12/CSN4"/>
</dbReference>
<proteinExistence type="inferred from homology"/>
<dbReference type="RefSeq" id="XP_034014478.1">
    <property type="nucleotide sequence ID" value="XM_034159101.1"/>
</dbReference>
<dbReference type="SUPFAM" id="SSF46785">
    <property type="entry name" value="Winged helix' DNA-binding domain"/>
    <property type="match status" value="1"/>
</dbReference>
<dbReference type="InterPro" id="IPR036390">
    <property type="entry name" value="WH_DNA-bd_sf"/>
</dbReference>
<dbReference type="VEuPathDB" id="FungiDB:DIURU_000811"/>
<reference evidence="4 5" key="1">
    <citation type="submission" date="2019-07" db="EMBL/GenBank/DDBJ databases">
        <title>Genome assembly of two rare yeast pathogens: Diutina rugosa and Trichomonascus ciferrii.</title>
        <authorList>
            <person name="Mixao V."/>
            <person name="Saus E."/>
            <person name="Hansen A."/>
            <person name="Lass-Flor C."/>
            <person name="Gabaldon T."/>
        </authorList>
    </citation>
    <scope>NUCLEOTIDE SEQUENCE [LARGE SCALE GENOMIC DNA]</scope>
    <source>
        <strain evidence="4 5">CBS 613</strain>
    </source>
</reference>
<dbReference type="OMA" id="AENEMFK"/>
<dbReference type="Pfam" id="PF18098">
    <property type="entry name" value="RPN5_C"/>
    <property type="match status" value="1"/>
</dbReference>
<dbReference type="SMART" id="SM00088">
    <property type="entry name" value="PINT"/>
    <property type="match status" value="1"/>
</dbReference>
<dbReference type="Gene3D" id="1.10.10.10">
    <property type="entry name" value="Winged helix-like DNA-binding domain superfamily/Winged helix DNA-binding domain"/>
    <property type="match status" value="1"/>
</dbReference>
<dbReference type="FunFam" id="1.10.10.10:FF:000070">
    <property type="entry name" value="26S proteasome non-ATPase regulatory subunit 12"/>
    <property type="match status" value="1"/>
</dbReference>
<evidence type="ECO:0000256" key="2">
    <source>
        <dbReference type="ARBA" id="ARBA00022942"/>
    </source>
</evidence>
<dbReference type="InterPro" id="IPR036388">
    <property type="entry name" value="WH-like_DNA-bd_sf"/>
</dbReference>
<dbReference type="Pfam" id="PF01399">
    <property type="entry name" value="PCI"/>
    <property type="match status" value="1"/>
</dbReference>
<feature type="domain" description="PCI" evidence="3">
    <location>
        <begin position="229"/>
        <end position="397"/>
    </location>
</feature>
<comment type="caution">
    <text evidence="4">The sequence shown here is derived from an EMBL/GenBank/DDBJ whole genome shotgun (WGS) entry which is preliminary data.</text>
</comment>